<feature type="domain" description="Alanine racemase N-terminal" evidence="1">
    <location>
        <begin position="16"/>
        <end position="206"/>
    </location>
</feature>
<proteinExistence type="predicted"/>
<accession>A0A6J6DR32</accession>
<reference evidence="2" key="1">
    <citation type="submission" date="2020-05" db="EMBL/GenBank/DDBJ databases">
        <authorList>
            <person name="Chiriac C."/>
            <person name="Salcher M."/>
            <person name="Ghai R."/>
            <person name="Kavagutti S V."/>
        </authorList>
    </citation>
    <scope>NUCLEOTIDE SEQUENCE</scope>
</reference>
<sequence length="318" mass="35303">MTIRLAVNEPRWLAHVQGVAKSMPGLVPVVKGNGYGFRRWNLMPLAGQLSSEIAVGTVFEVRDIPSNVTPIVLTPTMTAPPKNLPLNTVLTVGSRHHVVALTSAGWSGDVIVKLQSSTLRYGVTKSNFDALIADVRNARFTIRGYAIHPPLEGDVNVWLKEITSWLSLLDASLPVYVSHLNADAYMRLRAMNPEYAFKIRMGTALWHGDKSMMQLSADVVDHHPIESGMRAGYRQTKVDGPGEVVLIGCGTAHGVLPLPDGRSPFHYQRQRLNMLEPPHMHTSMLFVARGRPIPSMGEWIDVQQPLTRVQVDLLQWMR</sequence>
<gene>
    <name evidence="2" type="ORF">UFOPK1572_01081</name>
</gene>
<dbReference type="SUPFAM" id="SSF51419">
    <property type="entry name" value="PLP-binding barrel"/>
    <property type="match status" value="1"/>
</dbReference>
<dbReference type="Gene3D" id="3.20.20.10">
    <property type="entry name" value="Alanine racemase"/>
    <property type="match status" value="1"/>
</dbReference>
<dbReference type="AlphaFoldDB" id="A0A6J6DR32"/>
<dbReference type="InterPro" id="IPR029066">
    <property type="entry name" value="PLP-binding_barrel"/>
</dbReference>
<dbReference type="EMBL" id="CAEZTC010000141">
    <property type="protein sequence ID" value="CAB4565419.1"/>
    <property type="molecule type" value="Genomic_DNA"/>
</dbReference>
<dbReference type="Pfam" id="PF01168">
    <property type="entry name" value="Ala_racemase_N"/>
    <property type="match status" value="1"/>
</dbReference>
<organism evidence="2">
    <name type="scientific">freshwater metagenome</name>
    <dbReference type="NCBI Taxonomy" id="449393"/>
    <lineage>
        <taxon>unclassified sequences</taxon>
        <taxon>metagenomes</taxon>
        <taxon>ecological metagenomes</taxon>
    </lineage>
</organism>
<evidence type="ECO:0000259" key="1">
    <source>
        <dbReference type="Pfam" id="PF01168"/>
    </source>
</evidence>
<name>A0A6J6DR32_9ZZZZ</name>
<protein>
    <submittedName>
        <fullName evidence="2">Unannotated protein</fullName>
    </submittedName>
</protein>
<evidence type="ECO:0000313" key="2">
    <source>
        <dbReference type="EMBL" id="CAB4565419.1"/>
    </source>
</evidence>
<dbReference type="InterPro" id="IPR001608">
    <property type="entry name" value="Ala_racemase_N"/>
</dbReference>